<protein>
    <submittedName>
        <fullName evidence="4">Nebulette</fullName>
    </submittedName>
</protein>
<feature type="region of interest" description="Disordered" evidence="3">
    <location>
        <begin position="896"/>
        <end position="917"/>
    </location>
</feature>
<keyword evidence="1" id="KW-0677">Repeat</keyword>
<dbReference type="eggNOG" id="KOG1702">
    <property type="taxonomic scope" value="Eukaryota"/>
</dbReference>
<feature type="compositionally biased region" description="Acidic residues" evidence="3">
    <location>
        <begin position="9"/>
        <end position="25"/>
    </location>
</feature>
<dbReference type="InterPro" id="IPR055297">
    <property type="entry name" value="NEBU/NEBL"/>
</dbReference>
<gene>
    <name evidence="4" type="ORF">MDA_GLEAN10015996</name>
</gene>
<feature type="compositionally biased region" description="Basic and acidic residues" evidence="3">
    <location>
        <begin position="902"/>
        <end position="911"/>
    </location>
</feature>
<dbReference type="PANTHER" id="PTHR11039:SF48">
    <property type="entry name" value="NEBULETTE"/>
    <property type="match status" value="1"/>
</dbReference>
<dbReference type="SMART" id="SM00227">
    <property type="entry name" value="NEBU"/>
    <property type="match status" value="18"/>
</dbReference>
<reference evidence="5" key="1">
    <citation type="journal article" date="2013" name="Science">
        <title>Comparative analysis of bat genomes provides insight into the evolution of flight and immunity.</title>
        <authorList>
            <person name="Zhang G."/>
            <person name="Cowled C."/>
            <person name="Shi Z."/>
            <person name="Huang Z."/>
            <person name="Bishop-Lilly K.A."/>
            <person name="Fang X."/>
            <person name="Wynne J.W."/>
            <person name="Xiong Z."/>
            <person name="Baker M.L."/>
            <person name="Zhao W."/>
            <person name="Tachedjian M."/>
            <person name="Zhu Y."/>
            <person name="Zhou P."/>
            <person name="Jiang X."/>
            <person name="Ng J."/>
            <person name="Yang L."/>
            <person name="Wu L."/>
            <person name="Xiao J."/>
            <person name="Feng Y."/>
            <person name="Chen Y."/>
            <person name="Sun X."/>
            <person name="Zhang Y."/>
            <person name="Marsh G.A."/>
            <person name="Crameri G."/>
            <person name="Broder C.C."/>
            <person name="Frey K.G."/>
            <person name="Wang L.F."/>
            <person name="Wang J."/>
        </authorList>
    </citation>
    <scope>NUCLEOTIDE SEQUENCE [LARGE SCALE GENOMIC DNA]</scope>
</reference>
<evidence type="ECO:0000256" key="2">
    <source>
        <dbReference type="ARBA" id="ARBA00023203"/>
    </source>
</evidence>
<feature type="compositionally biased region" description="Pro residues" evidence="3">
    <location>
        <begin position="806"/>
        <end position="821"/>
    </location>
</feature>
<accession>L5M456</accession>
<dbReference type="AlphaFoldDB" id="L5M456"/>
<dbReference type="GO" id="GO:0071691">
    <property type="term" value="P:cardiac muscle thin filament assembly"/>
    <property type="evidence" value="ECO:0007669"/>
    <property type="project" value="TreeGrafter"/>
</dbReference>
<proteinExistence type="predicted"/>
<dbReference type="Pfam" id="PF00880">
    <property type="entry name" value="Nebulin"/>
    <property type="match status" value="11"/>
</dbReference>
<sequence>MRVPMYEDVKDETEEEKAEEEENEEDKVFFKPVIEDLSMELARKCTELISDIHYREEYKKSKDKCTFVTDTPMLNHVKNIGAFISEAKYKGTTKADLSNSLYKQMPATIDSVFAREVTQLQSKIAYKQKHAAARGLSDYTHMKEPPEIKHAMEVNKHQSNISYRKDMQDTHMYNAELNRPDIKMATQISKIAEYKKGQGVMNKEPAVIGRLDFEHAVEASKLSSQIKYKEKFDNEMKDKKHHYNPLESVSFKQSQLATELASNVKYKKDIQNMHDPVSDLPTLFLDHALKVSKMLSRREYRKIFEENKGMYHFDSDAAEHLHHKGNAILQSQVKYREDYEKNKGKSMLEFVETPSYQASKEAQKMQSEAIYREDFEREIKGRSSLDLDKTPEFLHVKYITNLLKEKEYRKDLENEIKGKGMELNSEVLDIQRAKRASEIASEKEYKKDLESEIKGKGMQVGIDTLEIQHAKKASEIASEKEYKKDLESEIKGKGMQVGIDTLEIQHAKKASEIASEKDYKRDLETEIKGKGMQVSTDTLDIQRAKKASGMASQIEYKKDLETEIKGKGMQVSMDVLDMLRAKRASEIYSQKKYKDEAEKMLSNYSPVADTPEIQRIKTTQQNISSVFYKKEVGAGTAVKDSPEIERVKKNQQNISSLQYKEQSYRATPVSMTPEIERVRRNQEQLISVLYLLLGTLVLCSGWCGPSSSSWAAAVLATTAGQAPKHRLPAQQWEHEINLIALPRSPQLALPFCFMPSSYSSSSCLYSVALWAAVPRCQSHQGPQGAQSSPLGPEEAARDLPPSSLIPSPPNTDTPANPQPPKPLERSPVALSLPWELAPGALLDTDSECQEELLKDYTCEQDGPLPNSKDRTPGRHRHFMGDLGIEVKYKGGIKQATAISDPPELKRVKENQRNISNV</sequence>
<feature type="compositionally biased region" description="Polar residues" evidence="3">
    <location>
        <begin position="778"/>
        <end position="789"/>
    </location>
</feature>
<dbReference type="EMBL" id="KB104672">
    <property type="protein sequence ID" value="ELK33102.1"/>
    <property type="molecule type" value="Genomic_DNA"/>
</dbReference>
<feature type="region of interest" description="Disordered" evidence="3">
    <location>
        <begin position="778"/>
        <end position="826"/>
    </location>
</feature>
<name>L5M456_MYODS</name>
<dbReference type="InterPro" id="IPR000900">
    <property type="entry name" value="Nebulin_repeat"/>
</dbReference>
<dbReference type="GO" id="GO:0051015">
    <property type="term" value="F:actin filament binding"/>
    <property type="evidence" value="ECO:0007669"/>
    <property type="project" value="InterPro"/>
</dbReference>
<dbReference type="PANTHER" id="PTHR11039">
    <property type="entry name" value="NEBULIN"/>
    <property type="match status" value="1"/>
</dbReference>
<dbReference type="PROSITE" id="PS51216">
    <property type="entry name" value="NEBULIN"/>
    <property type="match status" value="12"/>
</dbReference>
<keyword evidence="5" id="KW-1185">Reference proteome</keyword>
<feature type="region of interest" description="Disordered" evidence="3">
    <location>
        <begin position="1"/>
        <end position="25"/>
    </location>
</feature>
<dbReference type="GO" id="GO:0030018">
    <property type="term" value="C:Z disc"/>
    <property type="evidence" value="ECO:0007669"/>
    <property type="project" value="InterPro"/>
</dbReference>
<keyword evidence="2" id="KW-0009">Actin-binding</keyword>
<evidence type="ECO:0000256" key="3">
    <source>
        <dbReference type="SAM" id="MobiDB-lite"/>
    </source>
</evidence>
<evidence type="ECO:0000256" key="1">
    <source>
        <dbReference type="ARBA" id="ARBA00022737"/>
    </source>
</evidence>
<evidence type="ECO:0000313" key="5">
    <source>
        <dbReference type="Proteomes" id="UP000010556"/>
    </source>
</evidence>
<dbReference type="Proteomes" id="UP000010556">
    <property type="component" value="Unassembled WGS sequence"/>
</dbReference>
<organism evidence="4 5">
    <name type="scientific">Myotis davidii</name>
    <name type="common">David's myotis</name>
    <dbReference type="NCBI Taxonomy" id="225400"/>
    <lineage>
        <taxon>Eukaryota</taxon>
        <taxon>Metazoa</taxon>
        <taxon>Chordata</taxon>
        <taxon>Craniata</taxon>
        <taxon>Vertebrata</taxon>
        <taxon>Euteleostomi</taxon>
        <taxon>Mammalia</taxon>
        <taxon>Eutheria</taxon>
        <taxon>Laurasiatheria</taxon>
        <taxon>Chiroptera</taxon>
        <taxon>Yangochiroptera</taxon>
        <taxon>Vespertilionidae</taxon>
        <taxon>Myotis</taxon>
    </lineage>
</organism>
<evidence type="ECO:0000313" key="4">
    <source>
        <dbReference type="EMBL" id="ELK33102.1"/>
    </source>
</evidence>